<dbReference type="SUPFAM" id="SSF56420">
    <property type="entry name" value="Peptide deformylase"/>
    <property type="match status" value="1"/>
</dbReference>
<feature type="binding site" evidence="6">
    <location>
        <position position="134"/>
    </location>
    <ligand>
        <name>Fe cation</name>
        <dbReference type="ChEBI" id="CHEBI:24875"/>
    </ligand>
</feature>
<evidence type="ECO:0000313" key="7">
    <source>
        <dbReference type="EMBL" id="GIN94639.1"/>
    </source>
</evidence>
<comment type="similarity">
    <text evidence="1 6">Belongs to the polypeptide deformylase family.</text>
</comment>
<comment type="catalytic activity">
    <reaction evidence="6">
        <text>N-terminal N-formyl-L-methionyl-[peptide] + H2O = N-terminal L-methionyl-[peptide] + formate</text>
        <dbReference type="Rhea" id="RHEA:24420"/>
        <dbReference type="Rhea" id="RHEA-COMP:10639"/>
        <dbReference type="Rhea" id="RHEA-COMP:10640"/>
        <dbReference type="ChEBI" id="CHEBI:15377"/>
        <dbReference type="ChEBI" id="CHEBI:15740"/>
        <dbReference type="ChEBI" id="CHEBI:49298"/>
        <dbReference type="ChEBI" id="CHEBI:64731"/>
        <dbReference type="EC" id="3.5.1.88"/>
    </reaction>
</comment>
<dbReference type="PRINTS" id="PR01576">
    <property type="entry name" value="PDEFORMYLASE"/>
</dbReference>
<comment type="cofactor">
    <cofactor evidence="6">
        <name>Fe(2+)</name>
        <dbReference type="ChEBI" id="CHEBI:29033"/>
    </cofactor>
    <text evidence="6">Binds 1 Fe(2+) ion.</text>
</comment>
<dbReference type="InterPro" id="IPR023635">
    <property type="entry name" value="Peptide_deformylase"/>
</dbReference>
<dbReference type="GO" id="GO:0006412">
    <property type="term" value="P:translation"/>
    <property type="evidence" value="ECO:0007669"/>
    <property type="project" value="UniProtKB-UniRule"/>
</dbReference>
<dbReference type="HAMAP" id="MF_00163">
    <property type="entry name" value="Pep_deformylase"/>
    <property type="match status" value="1"/>
</dbReference>
<evidence type="ECO:0000256" key="6">
    <source>
        <dbReference type="HAMAP-Rule" id="MF_00163"/>
    </source>
</evidence>
<evidence type="ECO:0000256" key="1">
    <source>
        <dbReference type="ARBA" id="ARBA00010759"/>
    </source>
</evidence>
<dbReference type="CDD" id="cd00487">
    <property type="entry name" value="Pep_deformylase"/>
    <property type="match status" value="1"/>
</dbReference>
<comment type="caution">
    <text evidence="8">The sequence shown here is derived from an EMBL/GenBank/DDBJ whole genome shotgun (WGS) entry which is preliminary data.</text>
</comment>
<dbReference type="GO" id="GO:0042586">
    <property type="term" value="F:peptide deformylase activity"/>
    <property type="evidence" value="ECO:0007669"/>
    <property type="project" value="UniProtKB-UniRule"/>
</dbReference>
<dbReference type="NCBIfam" id="NF001159">
    <property type="entry name" value="PRK00150.1-3"/>
    <property type="match status" value="1"/>
</dbReference>
<feature type="binding site" evidence="6">
    <location>
        <position position="138"/>
    </location>
    <ligand>
        <name>Fe cation</name>
        <dbReference type="ChEBI" id="CHEBI:24875"/>
    </ligand>
</feature>
<organism evidence="8 9">
    <name type="scientific">Siminovitchia terrae</name>
    <name type="common">Bacillus terrae</name>
    <dbReference type="NCBI Taxonomy" id="1914933"/>
    <lineage>
        <taxon>Bacteria</taxon>
        <taxon>Bacillati</taxon>
        <taxon>Bacillota</taxon>
        <taxon>Bacilli</taxon>
        <taxon>Bacillales</taxon>
        <taxon>Bacillaceae</taxon>
        <taxon>Siminovitchia</taxon>
    </lineage>
</organism>
<feature type="active site" evidence="6">
    <location>
        <position position="135"/>
    </location>
</feature>
<keyword evidence="4 6" id="KW-0648">Protein biosynthesis</keyword>
<reference evidence="7 10" key="2">
    <citation type="submission" date="2021-03" db="EMBL/GenBank/DDBJ databases">
        <title>Antimicrobial resistance genes in bacteria isolated from Japanese honey, and their potential for conferring macrolide and lincosamide resistance in the American foulbrood pathogen Paenibacillus larvae.</title>
        <authorList>
            <person name="Okamoto M."/>
            <person name="Kumagai M."/>
            <person name="Kanamori H."/>
            <person name="Takamatsu D."/>
        </authorList>
    </citation>
    <scope>NUCLEOTIDE SEQUENCE [LARGE SCALE GENOMIC DNA]</scope>
    <source>
        <strain evidence="7 10">J6TS1</strain>
    </source>
</reference>
<accession>A0A429XBI1</accession>
<dbReference type="InterPro" id="IPR036821">
    <property type="entry name" value="Peptide_deformylase_sf"/>
</dbReference>
<evidence type="ECO:0000313" key="8">
    <source>
        <dbReference type="EMBL" id="RST60807.1"/>
    </source>
</evidence>
<dbReference type="EMBL" id="QYTW02000003">
    <property type="protein sequence ID" value="RST60807.1"/>
    <property type="molecule type" value="Genomic_DNA"/>
</dbReference>
<evidence type="ECO:0000313" key="9">
    <source>
        <dbReference type="Proteomes" id="UP000287296"/>
    </source>
</evidence>
<comment type="function">
    <text evidence="6">Removes the formyl group from the N-terminal Met of newly synthesized proteins. Requires at least a dipeptide for an efficient rate of reaction. N-terminal L-methionine is a prerequisite for activity but the enzyme has broad specificity at other positions.</text>
</comment>
<dbReference type="GO" id="GO:0046872">
    <property type="term" value="F:metal ion binding"/>
    <property type="evidence" value="ECO:0007669"/>
    <property type="project" value="UniProtKB-KW"/>
</dbReference>
<dbReference type="Proteomes" id="UP000680670">
    <property type="component" value="Unassembled WGS sequence"/>
</dbReference>
<dbReference type="EMBL" id="BORJ01000001">
    <property type="protein sequence ID" value="GIN94639.1"/>
    <property type="molecule type" value="Genomic_DNA"/>
</dbReference>
<keyword evidence="5 6" id="KW-0408">Iron</keyword>
<proteinExistence type="inferred from homology"/>
<keyword evidence="3 6" id="KW-0378">Hydrolase</keyword>
<dbReference type="AlphaFoldDB" id="A0A429XBI1"/>
<dbReference type="OrthoDB" id="9784988at2"/>
<dbReference type="RefSeq" id="WP_120115211.1">
    <property type="nucleotide sequence ID" value="NZ_BORI01000007.1"/>
</dbReference>
<dbReference type="NCBIfam" id="TIGR00079">
    <property type="entry name" value="pept_deformyl"/>
    <property type="match status" value="1"/>
</dbReference>
<sequence>MPILPIVHHPNEILETKCEQVKNFDKDLHCLLDNMYNTMIAEDGVGLAAPQVGIPRQIAIVDIGEGEESELFEMINPVILEEKGTVIDVEGCLSFPGVYGRVPRAQMVKIKASDRHGEEYILEAEGYLARAIQHEVDHLKGVLFTTKVVEYVNESELADWSEEQLQR</sequence>
<feature type="binding site" evidence="6">
    <location>
        <position position="92"/>
    </location>
    <ligand>
        <name>Fe cation</name>
        <dbReference type="ChEBI" id="CHEBI:24875"/>
    </ligand>
</feature>
<dbReference type="EC" id="3.5.1.88" evidence="6"/>
<keyword evidence="2 6" id="KW-0479">Metal-binding</keyword>
<evidence type="ECO:0000256" key="5">
    <source>
        <dbReference type="ARBA" id="ARBA00023004"/>
    </source>
</evidence>
<reference evidence="8 9" key="1">
    <citation type="submission" date="2018-12" db="EMBL/GenBank/DDBJ databases">
        <authorList>
            <person name="Sun L."/>
            <person name="Chen Z."/>
        </authorList>
    </citation>
    <scope>NUCLEOTIDE SEQUENCE [LARGE SCALE GENOMIC DNA]</scope>
    <source>
        <strain evidence="8 9">LMG 29736</strain>
    </source>
</reference>
<evidence type="ECO:0000256" key="4">
    <source>
        <dbReference type="ARBA" id="ARBA00022917"/>
    </source>
</evidence>
<evidence type="ECO:0000256" key="2">
    <source>
        <dbReference type="ARBA" id="ARBA00022723"/>
    </source>
</evidence>
<dbReference type="PANTHER" id="PTHR10458">
    <property type="entry name" value="PEPTIDE DEFORMYLASE"/>
    <property type="match status" value="1"/>
</dbReference>
<evidence type="ECO:0000313" key="10">
    <source>
        <dbReference type="Proteomes" id="UP000680670"/>
    </source>
</evidence>
<name>A0A429XBI1_SIMTE</name>
<keyword evidence="10" id="KW-1185">Reference proteome</keyword>
<dbReference type="Proteomes" id="UP000287296">
    <property type="component" value="Unassembled WGS sequence"/>
</dbReference>
<evidence type="ECO:0000256" key="3">
    <source>
        <dbReference type="ARBA" id="ARBA00022801"/>
    </source>
</evidence>
<dbReference type="PANTHER" id="PTHR10458:SF22">
    <property type="entry name" value="PEPTIDE DEFORMYLASE"/>
    <property type="match status" value="1"/>
</dbReference>
<dbReference type="PIRSF" id="PIRSF004749">
    <property type="entry name" value="Pep_def"/>
    <property type="match status" value="1"/>
</dbReference>
<protein>
    <recommendedName>
        <fullName evidence="6">Peptide deformylase</fullName>
        <shortName evidence="6">PDF</shortName>
        <ecNumber evidence="6">3.5.1.88</ecNumber>
    </recommendedName>
    <alternativeName>
        <fullName evidence="6">Polypeptide deformylase</fullName>
    </alternativeName>
</protein>
<dbReference type="Gene3D" id="3.90.45.10">
    <property type="entry name" value="Peptide deformylase"/>
    <property type="match status" value="1"/>
</dbReference>
<gene>
    <name evidence="6" type="primary">def</name>
    <name evidence="7" type="synonym">def_2</name>
    <name evidence="8" type="ORF">D5F11_005530</name>
    <name evidence="7" type="ORF">J6TS1_05090</name>
</gene>
<dbReference type="Pfam" id="PF01327">
    <property type="entry name" value="Pep_deformylase"/>
    <property type="match status" value="1"/>
</dbReference>
<dbReference type="FunFam" id="3.90.45.10:FF:000005">
    <property type="entry name" value="Peptide deformylase"/>
    <property type="match status" value="1"/>
</dbReference>